<feature type="domain" description="RNA polymerase sigma-70 region 2" evidence="5">
    <location>
        <begin position="79"/>
        <end position="140"/>
    </location>
</feature>
<protein>
    <submittedName>
        <fullName evidence="7">Sigma-70 family RNA polymerase sigma factor</fullName>
    </submittedName>
</protein>
<evidence type="ECO:0000259" key="6">
    <source>
        <dbReference type="Pfam" id="PF08281"/>
    </source>
</evidence>
<evidence type="ECO:0000256" key="1">
    <source>
        <dbReference type="ARBA" id="ARBA00010641"/>
    </source>
</evidence>
<keyword evidence="8" id="KW-1185">Reference proteome</keyword>
<dbReference type="EMBL" id="WIOL01000005">
    <property type="protein sequence ID" value="MQT18222.1"/>
    <property type="molecule type" value="Genomic_DNA"/>
</dbReference>
<dbReference type="InterPro" id="IPR014284">
    <property type="entry name" value="RNA_pol_sigma-70_dom"/>
</dbReference>
<dbReference type="Pfam" id="PF04542">
    <property type="entry name" value="Sigma70_r2"/>
    <property type="match status" value="1"/>
</dbReference>
<sequence length="266" mass="29036">MSRRPQTAPVDRLPGAAAQTPAERDIGTYLRLAFAAVEEATLPAVFLELLEKLGEGEPERSAPAALGDREFKAALAAVIPHLRAFGRSLSGNPDTADDLVQETMLKAWVARDRFVAGTNMRAWTHVILRNIYFSQARRARFKGEWDEYSADLLLAIPAGQDSHVALGDMQRALMQLPAEQREALVLMGAGGMTCEEVAEICQCATGTVKSRVARARTALRALLEGGQLTQSRADTPTTDVSALDQIMDQARTFSQPRKKKEPLLLP</sequence>
<dbReference type="InterPro" id="IPR013325">
    <property type="entry name" value="RNA_pol_sigma_r2"/>
</dbReference>
<comment type="similarity">
    <text evidence="1">Belongs to the sigma-70 factor family. ECF subfamily.</text>
</comment>
<dbReference type="SUPFAM" id="SSF88946">
    <property type="entry name" value="Sigma2 domain of RNA polymerase sigma factors"/>
    <property type="match status" value="1"/>
</dbReference>
<gene>
    <name evidence="7" type="ORF">F3168_13245</name>
</gene>
<evidence type="ECO:0000313" key="7">
    <source>
        <dbReference type="EMBL" id="MQT18222.1"/>
    </source>
</evidence>
<dbReference type="InterPro" id="IPR007627">
    <property type="entry name" value="RNA_pol_sigma70_r2"/>
</dbReference>
<dbReference type="InterPro" id="IPR013324">
    <property type="entry name" value="RNA_pol_sigma_r3/r4-like"/>
</dbReference>
<accession>A0A7C9KYA3</accession>
<evidence type="ECO:0000313" key="8">
    <source>
        <dbReference type="Proteomes" id="UP000481327"/>
    </source>
</evidence>
<evidence type="ECO:0000256" key="2">
    <source>
        <dbReference type="ARBA" id="ARBA00023015"/>
    </source>
</evidence>
<dbReference type="PANTHER" id="PTHR43133:SF25">
    <property type="entry name" value="RNA POLYMERASE SIGMA FACTOR RFAY-RELATED"/>
    <property type="match status" value="1"/>
</dbReference>
<keyword evidence="3" id="KW-0731">Sigma factor</keyword>
<proteinExistence type="inferred from homology"/>
<dbReference type="OrthoDB" id="9803470at2"/>
<evidence type="ECO:0000259" key="5">
    <source>
        <dbReference type="Pfam" id="PF04542"/>
    </source>
</evidence>
<feature type="domain" description="RNA polymerase sigma factor 70 region 4 type 2" evidence="6">
    <location>
        <begin position="168"/>
        <end position="219"/>
    </location>
</feature>
<dbReference type="GO" id="GO:0006352">
    <property type="term" value="P:DNA-templated transcription initiation"/>
    <property type="evidence" value="ECO:0007669"/>
    <property type="project" value="InterPro"/>
</dbReference>
<keyword evidence="4" id="KW-0804">Transcription</keyword>
<dbReference type="CDD" id="cd06171">
    <property type="entry name" value="Sigma70_r4"/>
    <property type="match status" value="1"/>
</dbReference>
<dbReference type="GO" id="GO:0003677">
    <property type="term" value="F:DNA binding"/>
    <property type="evidence" value="ECO:0007669"/>
    <property type="project" value="InterPro"/>
</dbReference>
<name>A0A7C9KYA3_9SPHN</name>
<dbReference type="Gene3D" id="1.10.10.10">
    <property type="entry name" value="Winged helix-like DNA-binding domain superfamily/Winged helix DNA-binding domain"/>
    <property type="match status" value="1"/>
</dbReference>
<organism evidence="7 8">
    <name type="scientific">Sandarakinorhabdus fusca</name>
    <dbReference type="NCBI Taxonomy" id="1439888"/>
    <lineage>
        <taxon>Bacteria</taxon>
        <taxon>Pseudomonadati</taxon>
        <taxon>Pseudomonadota</taxon>
        <taxon>Alphaproteobacteria</taxon>
        <taxon>Sphingomonadales</taxon>
        <taxon>Sphingosinicellaceae</taxon>
        <taxon>Sandarakinorhabdus</taxon>
    </lineage>
</organism>
<dbReference type="Gene3D" id="1.10.1740.10">
    <property type="match status" value="1"/>
</dbReference>
<dbReference type="GO" id="GO:0016987">
    <property type="term" value="F:sigma factor activity"/>
    <property type="evidence" value="ECO:0007669"/>
    <property type="project" value="UniProtKB-KW"/>
</dbReference>
<dbReference type="InterPro" id="IPR039425">
    <property type="entry name" value="RNA_pol_sigma-70-like"/>
</dbReference>
<keyword evidence="2" id="KW-0805">Transcription regulation</keyword>
<dbReference type="SUPFAM" id="SSF88659">
    <property type="entry name" value="Sigma3 and sigma4 domains of RNA polymerase sigma factors"/>
    <property type="match status" value="1"/>
</dbReference>
<reference evidence="7 8" key="1">
    <citation type="submission" date="2019-09" db="EMBL/GenBank/DDBJ databases">
        <title>Polymorphobacter sp. isolated from a lake in China.</title>
        <authorList>
            <person name="Liu Z."/>
        </authorList>
    </citation>
    <scope>NUCLEOTIDE SEQUENCE [LARGE SCALE GENOMIC DNA]</scope>
    <source>
        <strain evidence="7 8">D40P</strain>
    </source>
</reference>
<dbReference type="AlphaFoldDB" id="A0A7C9KYA3"/>
<dbReference type="NCBIfam" id="TIGR02937">
    <property type="entry name" value="sigma70-ECF"/>
    <property type="match status" value="1"/>
</dbReference>
<dbReference type="RefSeq" id="WP_152578685.1">
    <property type="nucleotide sequence ID" value="NZ_JAATJI010000001.1"/>
</dbReference>
<dbReference type="Pfam" id="PF08281">
    <property type="entry name" value="Sigma70_r4_2"/>
    <property type="match status" value="1"/>
</dbReference>
<dbReference type="InterPro" id="IPR036388">
    <property type="entry name" value="WH-like_DNA-bd_sf"/>
</dbReference>
<evidence type="ECO:0000256" key="3">
    <source>
        <dbReference type="ARBA" id="ARBA00023082"/>
    </source>
</evidence>
<dbReference type="Proteomes" id="UP000481327">
    <property type="component" value="Unassembled WGS sequence"/>
</dbReference>
<dbReference type="InterPro" id="IPR013249">
    <property type="entry name" value="RNA_pol_sigma70_r4_t2"/>
</dbReference>
<dbReference type="PANTHER" id="PTHR43133">
    <property type="entry name" value="RNA POLYMERASE ECF-TYPE SIGMA FACTO"/>
    <property type="match status" value="1"/>
</dbReference>
<evidence type="ECO:0000256" key="4">
    <source>
        <dbReference type="ARBA" id="ARBA00023163"/>
    </source>
</evidence>
<comment type="caution">
    <text evidence="7">The sequence shown here is derived from an EMBL/GenBank/DDBJ whole genome shotgun (WGS) entry which is preliminary data.</text>
</comment>